<gene>
    <name evidence="1" type="ORF">GJW-30_1_02699</name>
</gene>
<reference evidence="1 2" key="1">
    <citation type="submission" date="2015-08" db="EMBL/GenBank/DDBJ databases">
        <title>Investigation of the bacterial diversity of lava forest soil.</title>
        <authorList>
            <person name="Lee J.S."/>
        </authorList>
    </citation>
    <scope>NUCLEOTIDE SEQUENCE [LARGE SCALE GENOMIC DNA]</scope>
    <source>
        <strain evidence="1 2">GJW-30</strain>
    </source>
</reference>
<proteinExistence type="predicted"/>
<name>A0A0S3PW90_9BRAD</name>
<organism evidence="1 2">
    <name type="scientific">Variibacter gotjawalensis</name>
    <dbReference type="NCBI Taxonomy" id="1333996"/>
    <lineage>
        <taxon>Bacteria</taxon>
        <taxon>Pseudomonadati</taxon>
        <taxon>Pseudomonadota</taxon>
        <taxon>Alphaproteobacteria</taxon>
        <taxon>Hyphomicrobiales</taxon>
        <taxon>Nitrobacteraceae</taxon>
        <taxon>Variibacter</taxon>
    </lineage>
</organism>
<keyword evidence="2" id="KW-1185">Reference proteome</keyword>
<dbReference type="EMBL" id="AP014946">
    <property type="protein sequence ID" value="BAT60163.1"/>
    <property type="molecule type" value="Genomic_DNA"/>
</dbReference>
<accession>A0A0S3PW90</accession>
<protein>
    <submittedName>
        <fullName evidence="1">Uncharacterized protein</fullName>
    </submittedName>
</protein>
<sequence length="66" mass="7419">MAGGEEFNRFQRMACETPIARLYGVSHMLTKVNLTTFEHRKRVGSNCLDQLDLNVGVPLGVARQKI</sequence>
<dbReference type="Proteomes" id="UP000236884">
    <property type="component" value="Chromosome"/>
</dbReference>
<dbReference type="KEGG" id="vgo:GJW-30_1_02699"/>
<evidence type="ECO:0000313" key="2">
    <source>
        <dbReference type="Proteomes" id="UP000236884"/>
    </source>
</evidence>
<evidence type="ECO:0000313" key="1">
    <source>
        <dbReference type="EMBL" id="BAT60163.1"/>
    </source>
</evidence>
<dbReference type="AlphaFoldDB" id="A0A0S3PW90"/>